<dbReference type="EMBL" id="JAFICZ010000001">
    <property type="protein sequence ID" value="MBP1293786.1"/>
    <property type="molecule type" value="Genomic_DNA"/>
</dbReference>
<comment type="caution">
    <text evidence="1">The sequence shown here is derived from an EMBL/GenBank/DDBJ whole genome shotgun (WGS) entry which is preliminary data.</text>
</comment>
<evidence type="ECO:0000313" key="2">
    <source>
        <dbReference type="Proteomes" id="UP000673383"/>
    </source>
</evidence>
<dbReference type="Proteomes" id="UP000673383">
    <property type="component" value="Unassembled WGS sequence"/>
</dbReference>
<organism evidence="1 2">
    <name type="scientific">Bradyrhizobium elkanii</name>
    <dbReference type="NCBI Taxonomy" id="29448"/>
    <lineage>
        <taxon>Bacteria</taxon>
        <taxon>Pseudomonadati</taxon>
        <taxon>Pseudomonadota</taxon>
        <taxon>Alphaproteobacteria</taxon>
        <taxon>Hyphomicrobiales</taxon>
        <taxon>Nitrobacteraceae</taxon>
        <taxon>Bradyrhizobium</taxon>
    </lineage>
</organism>
<gene>
    <name evidence="1" type="ORF">JOH49_003539</name>
</gene>
<accession>A0A8I1Y8H7</accession>
<evidence type="ECO:0000313" key="1">
    <source>
        <dbReference type="EMBL" id="MBP1293786.1"/>
    </source>
</evidence>
<reference evidence="1" key="1">
    <citation type="submission" date="2021-02" db="EMBL/GenBank/DDBJ databases">
        <title>Genomic Encyclopedia of Type Strains, Phase IV (KMG-V): Genome sequencing to study the core and pangenomes of soil and plant-associated prokaryotes.</title>
        <authorList>
            <person name="Whitman W."/>
        </authorList>
    </citation>
    <scope>NUCLEOTIDE SEQUENCE</scope>
    <source>
        <strain evidence="1">USDA 406</strain>
    </source>
</reference>
<name>A0A8I1Y8H7_BRAEL</name>
<protein>
    <submittedName>
        <fullName evidence="1">Uncharacterized protein</fullName>
    </submittedName>
</protein>
<dbReference type="AlphaFoldDB" id="A0A8I1Y8H7"/>
<sequence length="32" mass="3391">MKAINFTASTFTLTTSRLLTISTGEEATSIIA</sequence>
<proteinExistence type="predicted"/>